<feature type="coiled-coil region" evidence="1">
    <location>
        <begin position="72"/>
        <end position="120"/>
    </location>
</feature>
<dbReference type="STRING" id="1423751.FC38_GL001757"/>
<sequence>MKKNSRYKFVTILAAATLATALVKGNEARADEIAHKQSLQEQIEQKISMLKASRTTLDQLSNDQLKLYAAELDRLDQILLQKQKRLERIATELEVEKADYQKYQDELAFIDQQIATYQKAYDDEISGFNNAMPEPSKIATDNENKDFGKLIKSTKSREVQKAKIQDIFTELLANNELDQNQEAIISELAEKIPEQIEKTDQFLTKKKLSWSKNTSKQLLKVKQLRN</sequence>
<keyword evidence="1" id="KW-0175">Coiled coil</keyword>
<protein>
    <submittedName>
        <fullName evidence="3">Uncharacterized protein</fullName>
    </submittedName>
</protein>
<dbReference type="RefSeq" id="WP_008472398.1">
    <property type="nucleotide sequence ID" value="NZ_AYZO01000008.1"/>
</dbReference>
<evidence type="ECO:0000313" key="6">
    <source>
        <dbReference type="Proteomes" id="UP000051521"/>
    </source>
</evidence>
<dbReference type="EMBL" id="CAKC01000023">
    <property type="protein sequence ID" value="CCI86452.1"/>
    <property type="molecule type" value="Genomic_DNA"/>
</dbReference>
<evidence type="ECO:0000313" key="3">
    <source>
        <dbReference type="EMBL" id="CCI86452.1"/>
    </source>
</evidence>
<dbReference type="Proteomes" id="UP000009326">
    <property type="component" value="Unassembled WGS sequence"/>
</dbReference>
<evidence type="ECO:0000313" key="4">
    <source>
        <dbReference type="EMBL" id="KRN13837.1"/>
    </source>
</evidence>
<reference evidence="4 6" key="2">
    <citation type="journal article" date="2015" name="Genome Announc.">
        <title>Expanding the biotechnology potential of lactobacilli through comparative genomics of 213 strains and associated genera.</title>
        <authorList>
            <person name="Sun Z."/>
            <person name="Harris H.M."/>
            <person name="McCann A."/>
            <person name="Guo C."/>
            <person name="Argimon S."/>
            <person name="Zhang W."/>
            <person name="Yang X."/>
            <person name="Jeffery I.B."/>
            <person name="Cooney J.C."/>
            <person name="Kagawa T.F."/>
            <person name="Liu W."/>
            <person name="Song Y."/>
            <person name="Salvetti E."/>
            <person name="Wrobel A."/>
            <person name="Rasinkangas P."/>
            <person name="Parkhill J."/>
            <person name="Rea M.C."/>
            <person name="O'Sullivan O."/>
            <person name="Ritari J."/>
            <person name="Douillard F.P."/>
            <person name="Paul Ross R."/>
            <person name="Yang R."/>
            <person name="Briner A.E."/>
            <person name="Felis G.E."/>
            <person name="de Vos W.M."/>
            <person name="Barrangou R."/>
            <person name="Klaenhammer T.R."/>
            <person name="Caufield P.W."/>
            <person name="Cui Y."/>
            <person name="Zhang H."/>
            <person name="O'Toole P.W."/>
        </authorList>
    </citation>
    <scope>NUCLEOTIDE SEQUENCE [LARGE SCALE GENOMIC DNA]</scope>
    <source>
        <strain evidence="4 6">DSM 23908</strain>
    </source>
</reference>
<dbReference type="EMBL" id="AYZO01000008">
    <property type="protein sequence ID" value="KRN13837.1"/>
    <property type="molecule type" value="Genomic_DNA"/>
</dbReference>
<keyword evidence="2" id="KW-0732">Signal</keyword>
<keyword evidence="6" id="KW-1185">Reference proteome</keyword>
<reference evidence="3 5" key="1">
    <citation type="submission" date="2012-06" db="EMBL/GenBank/DDBJ databases">
        <title>Draft genome sequence of Lactobacillus gigeriorum CRBIP 24.85T, isolated from chicken crop.</title>
        <authorList>
            <person name="Cousin S."/>
            <person name="Ma L."/>
            <person name="Creno S."/>
            <person name="Clermont D."/>
            <person name="Loux V."/>
            <person name="Bizet C."/>
            <person name="Bouchier C."/>
        </authorList>
    </citation>
    <scope>NUCLEOTIDE SEQUENCE [LARGE SCALE GENOMIC DNA]</scope>
    <source>
        <strain evidence="5">CRBIP 24.85T</strain>
        <strain evidence="3">Type strain: CRBIP 24.85</strain>
    </source>
</reference>
<proteinExistence type="predicted"/>
<comment type="caution">
    <text evidence="3">The sequence shown here is derived from an EMBL/GenBank/DDBJ whole genome shotgun (WGS) entry which is preliminary data.</text>
</comment>
<accession>I7J1T5</accession>
<dbReference type="Proteomes" id="UP000051521">
    <property type="component" value="Unassembled WGS sequence"/>
</dbReference>
<dbReference type="PATRIC" id="fig|1423751.3.peg.1821"/>
<feature type="signal peptide" evidence="2">
    <location>
        <begin position="1"/>
        <end position="21"/>
    </location>
</feature>
<gene>
    <name evidence="3" type="ORF">BN52_07600</name>
    <name evidence="4" type="ORF">FC38_GL001757</name>
</gene>
<evidence type="ECO:0000256" key="2">
    <source>
        <dbReference type="SAM" id="SignalP"/>
    </source>
</evidence>
<dbReference type="AlphaFoldDB" id="I7J1T5"/>
<organism evidence="3 5">
    <name type="scientific">Lactobacillus gigeriorum DSM 23908 = CRBIP 24.85</name>
    <dbReference type="NCBI Taxonomy" id="1423751"/>
    <lineage>
        <taxon>Bacteria</taxon>
        <taxon>Bacillati</taxon>
        <taxon>Bacillota</taxon>
        <taxon>Bacilli</taxon>
        <taxon>Lactobacillales</taxon>
        <taxon>Lactobacillaceae</taxon>
        <taxon>Lactobacillus</taxon>
    </lineage>
</organism>
<feature type="chain" id="PRO_5039022745" evidence="2">
    <location>
        <begin position="22"/>
        <end position="226"/>
    </location>
</feature>
<name>I7J1T5_9LACO</name>
<evidence type="ECO:0000313" key="5">
    <source>
        <dbReference type="Proteomes" id="UP000009326"/>
    </source>
</evidence>
<evidence type="ECO:0000256" key="1">
    <source>
        <dbReference type="SAM" id="Coils"/>
    </source>
</evidence>